<dbReference type="SUPFAM" id="SSF159006">
    <property type="entry name" value="YopX-like"/>
    <property type="match status" value="1"/>
</dbReference>
<dbReference type="InterPro" id="IPR023385">
    <property type="entry name" value="YopX-like_C"/>
</dbReference>
<evidence type="ECO:0000313" key="2">
    <source>
        <dbReference type="EMBL" id="NEU67928.1"/>
    </source>
</evidence>
<name>A0A6M0II68_9BACT</name>
<organism evidence="2 3">
    <name type="scientific">Spirosoma agri</name>
    <dbReference type="NCBI Taxonomy" id="1987381"/>
    <lineage>
        <taxon>Bacteria</taxon>
        <taxon>Pseudomonadati</taxon>
        <taxon>Bacteroidota</taxon>
        <taxon>Cytophagia</taxon>
        <taxon>Cytophagales</taxon>
        <taxon>Cytophagaceae</taxon>
        <taxon>Spirosoma</taxon>
    </lineage>
</organism>
<accession>A0A6M0II68</accession>
<protein>
    <recommendedName>
        <fullName evidence="1">YopX protein domain-containing protein</fullName>
    </recommendedName>
</protein>
<reference evidence="2 3" key="1">
    <citation type="submission" date="2020-02" db="EMBL/GenBank/DDBJ databases">
        <title>Draft genome sequence of two Spirosoma agri KCTC 52727 and Spirosoma terrae KCTC 52035.</title>
        <authorList>
            <person name="Rojas J."/>
            <person name="Ambika Manirajan B."/>
            <person name="Ratering S."/>
            <person name="Suarez C."/>
            <person name="Schnell S."/>
        </authorList>
    </citation>
    <scope>NUCLEOTIDE SEQUENCE [LARGE SCALE GENOMIC DNA]</scope>
    <source>
        <strain evidence="2 3">KCTC 52727</strain>
    </source>
</reference>
<proteinExistence type="predicted"/>
<dbReference type="AlphaFoldDB" id="A0A6M0II68"/>
<gene>
    <name evidence="2" type="ORF">GK091_13640</name>
</gene>
<dbReference type="Pfam" id="PF09643">
    <property type="entry name" value="YopX"/>
    <property type="match status" value="1"/>
</dbReference>
<comment type="caution">
    <text evidence="2">The sequence shown here is derived from an EMBL/GenBank/DDBJ whole genome shotgun (WGS) entry which is preliminary data.</text>
</comment>
<dbReference type="Proteomes" id="UP000477386">
    <property type="component" value="Unassembled WGS sequence"/>
</dbReference>
<sequence length="166" mass="19113">MRSIKKFRVWHAPSRRMYFHELVALTAESIALLDGTVLPMSECELVQNTGKRDREQTDLYEGDIVLYHYQNEDHSESYACYYVAEFQDGSFGLRSGFGKDEDDFNPFNEIRVTEIIVGNCFQHPDLLDLVNQSKNFSGLDEIRALGLPYQSVKNQQIQKLLSQPAL</sequence>
<keyword evidence="3" id="KW-1185">Reference proteome</keyword>
<evidence type="ECO:0000259" key="1">
    <source>
        <dbReference type="Pfam" id="PF09643"/>
    </source>
</evidence>
<dbReference type="InterPro" id="IPR019096">
    <property type="entry name" value="YopX_protein"/>
</dbReference>
<feature type="domain" description="YopX protein" evidence="1">
    <location>
        <begin position="6"/>
        <end position="128"/>
    </location>
</feature>
<dbReference type="Gene3D" id="2.30.30.290">
    <property type="entry name" value="YopX-like domains"/>
    <property type="match status" value="1"/>
</dbReference>
<dbReference type="RefSeq" id="WP_164038875.1">
    <property type="nucleotide sequence ID" value="NZ_JAAGNZ010000001.1"/>
</dbReference>
<dbReference type="EMBL" id="JAAGNZ010000001">
    <property type="protein sequence ID" value="NEU67928.1"/>
    <property type="molecule type" value="Genomic_DNA"/>
</dbReference>
<evidence type="ECO:0000313" key="3">
    <source>
        <dbReference type="Proteomes" id="UP000477386"/>
    </source>
</evidence>